<keyword evidence="2" id="KW-1185">Reference proteome</keyword>
<reference evidence="1 2" key="1">
    <citation type="submission" date="2023-03" db="EMBL/GenBank/DDBJ databases">
        <authorList>
            <person name="Pearce D."/>
        </authorList>
    </citation>
    <scope>NUCLEOTIDE SEQUENCE [LARGE SCALE GENOMIC DNA]</scope>
    <source>
        <strain evidence="1">Msz</strain>
    </source>
</reference>
<evidence type="ECO:0000313" key="1">
    <source>
        <dbReference type="EMBL" id="CAI8893064.1"/>
    </source>
</evidence>
<organism evidence="1 2">
    <name type="scientific">Methylocaldum szegediense</name>
    <dbReference type="NCBI Taxonomy" id="73780"/>
    <lineage>
        <taxon>Bacteria</taxon>
        <taxon>Pseudomonadati</taxon>
        <taxon>Pseudomonadota</taxon>
        <taxon>Gammaproteobacteria</taxon>
        <taxon>Methylococcales</taxon>
        <taxon>Methylococcaceae</taxon>
        <taxon>Methylocaldum</taxon>
    </lineage>
</organism>
<protein>
    <submittedName>
        <fullName evidence="1">Uncharacterized protein</fullName>
    </submittedName>
</protein>
<name>A0ABN8X5M5_9GAMM</name>
<sequence>MTKPKFCLLIKDLPRFRKTNSQQNGFKFFLDKQIEYTVHKSPHDTIGNQVFNHIAMKDHNQPMEELWRFISYRCCVPMSPACL</sequence>
<accession>A0ABN8X5M5</accession>
<dbReference type="Proteomes" id="UP001162030">
    <property type="component" value="Chromosome"/>
</dbReference>
<dbReference type="EMBL" id="OX458333">
    <property type="protein sequence ID" value="CAI8893064.1"/>
    <property type="molecule type" value="Genomic_DNA"/>
</dbReference>
<gene>
    <name evidence="1" type="ORF">MSZNOR_3285</name>
</gene>
<proteinExistence type="predicted"/>
<evidence type="ECO:0000313" key="2">
    <source>
        <dbReference type="Proteomes" id="UP001162030"/>
    </source>
</evidence>